<evidence type="ECO:0000313" key="2">
    <source>
        <dbReference type="EMBL" id="MDR6331911.1"/>
    </source>
</evidence>
<evidence type="ECO:0000313" key="4">
    <source>
        <dbReference type="Proteomes" id="UP001245370"/>
    </source>
</evidence>
<dbReference type="GeneID" id="95766124"/>
<proteinExistence type="predicted"/>
<evidence type="ECO:0000313" key="1">
    <source>
        <dbReference type="EMBL" id="GLI25677.1"/>
    </source>
</evidence>
<evidence type="ECO:0000313" key="3">
    <source>
        <dbReference type="Proteomes" id="UP001144397"/>
    </source>
</evidence>
<dbReference type="Proteomes" id="UP001245370">
    <property type="component" value="Unassembled WGS sequence"/>
</dbReference>
<sequence length="54" mass="5781">MIGLGLALPLIARLGASLRGIPFRIVIGGLVYERVKENGIFVTEQGAPVYERVG</sequence>
<name>A0A9W6CST3_XANFL</name>
<gene>
    <name evidence="2" type="ORF">GGQ86_000358</name>
    <name evidence="1" type="ORF">XFLAVUS301_53510</name>
</gene>
<reference evidence="1" key="1">
    <citation type="submission" date="2022-12" db="EMBL/GenBank/DDBJ databases">
        <title>Reference genome sequencing for broad-spectrum identification of bacterial and archaeal isolates by mass spectrometry.</title>
        <authorList>
            <person name="Sekiguchi Y."/>
            <person name="Tourlousse D.M."/>
        </authorList>
    </citation>
    <scope>NUCLEOTIDE SEQUENCE</scope>
    <source>
        <strain evidence="1">301</strain>
    </source>
</reference>
<accession>A0A9W6CST3</accession>
<comment type="caution">
    <text evidence="1">The sequence shown here is derived from an EMBL/GenBank/DDBJ whole genome shotgun (WGS) entry which is preliminary data.</text>
</comment>
<dbReference type="AlphaFoldDB" id="A0A9W6CST3"/>
<dbReference type="EMBL" id="JAVDPY010000001">
    <property type="protein sequence ID" value="MDR6331911.1"/>
    <property type="molecule type" value="Genomic_DNA"/>
</dbReference>
<dbReference type="Proteomes" id="UP001144397">
    <property type="component" value="Unassembled WGS sequence"/>
</dbReference>
<keyword evidence="4" id="KW-1185">Reference proteome</keyword>
<protein>
    <submittedName>
        <fullName evidence="1">Uncharacterized protein</fullName>
    </submittedName>
</protein>
<reference evidence="2 4" key="2">
    <citation type="submission" date="2023-07" db="EMBL/GenBank/DDBJ databases">
        <title>Genomic Encyclopedia of Type Strains, Phase IV (KMG-IV): sequencing the most valuable type-strain genomes for metagenomic binning, comparative biology and taxonomic classification.</title>
        <authorList>
            <person name="Goeker M."/>
        </authorList>
    </citation>
    <scope>NUCLEOTIDE SEQUENCE [LARGE SCALE GENOMIC DNA]</scope>
    <source>
        <strain evidence="2 4">DSM 338</strain>
    </source>
</reference>
<dbReference type="EMBL" id="BSDO01000024">
    <property type="protein sequence ID" value="GLI25677.1"/>
    <property type="molecule type" value="Genomic_DNA"/>
</dbReference>
<dbReference type="RefSeq" id="WP_281810164.1">
    <property type="nucleotide sequence ID" value="NZ_BSDO01000024.1"/>
</dbReference>
<organism evidence="1 3">
    <name type="scientific">Xanthobacter flavus</name>
    <dbReference type="NCBI Taxonomy" id="281"/>
    <lineage>
        <taxon>Bacteria</taxon>
        <taxon>Pseudomonadati</taxon>
        <taxon>Pseudomonadota</taxon>
        <taxon>Alphaproteobacteria</taxon>
        <taxon>Hyphomicrobiales</taxon>
        <taxon>Xanthobacteraceae</taxon>
        <taxon>Xanthobacter</taxon>
    </lineage>
</organism>